<protein>
    <submittedName>
        <fullName evidence="1">Uncharacterized protein</fullName>
    </submittedName>
</protein>
<dbReference type="STRING" id="342108.amb3679"/>
<dbReference type="EMBL" id="AP007255">
    <property type="protein sequence ID" value="BAE52483.1"/>
    <property type="molecule type" value="Genomic_DNA"/>
</dbReference>
<sequence length="597" mass="66234">MDLTTKRALLDSIAYWMMRNNATEAERGDVEAEIARRLERMPQLASVADKVLQELLERSGVLRQPQHGIIDFIHRTFLEYMAARAAIDADDLGLLVDKAREDSWRETIVFAAGHARGRTRDRLIRDLLKRSFSLFNRRRIAEDVTAACCLETTAADLDADLLKKLKERAKGLFPPKDVEHARLLAPAAALDPTLLEGHTAEDAIAACIRCAAAVGGKDMLRVIETYANQPGRKVLTELLAAWTAFDEDEYGQRVIRRCSHSELADLRLASLDDDSLRCLHLLVLKEVHGRSLEDLGRALKRFVNNRHLDISYAWDDTPARSAAFSTLISRMMTSKKRSRRRSQTTTVLDAARIAAIPSLRSLDIGDYEPGVLTAISGLPNLQELDCSPLESDDLAVLANSRTLSDLTLWGWSRRSRGMTGATVDLRPLAQCPALRALNLRHFGDNVPVLLPVGAPLQRLDLTFCPPGVFDQLQHLSSLLDLRIFSNHFPRSGLDLTSHAQLRNLDLIADTASLLCLPSSLVVLRLSHLKGLLLTGSGNFQDLEDLTLSSVTPFDGLQALLDAPRLKSLHIDTSTEKNLGPILAKIRHRPGVTVHTFK</sequence>
<dbReference type="SUPFAM" id="SSF52058">
    <property type="entry name" value="L domain-like"/>
    <property type="match status" value="1"/>
</dbReference>
<gene>
    <name evidence="1" type="ordered locus">amb3679</name>
</gene>
<organism evidence="1 2">
    <name type="scientific">Paramagnetospirillum magneticum (strain ATCC 700264 / AMB-1)</name>
    <name type="common">Magnetospirillum magneticum</name>
    <dbReference type="NCBI Taxonomy" id="342108"/>
    <lineage>
        <taxon>Bacteria</taxon>
        <taxon>Pseudomonadati</taxon>
        <taxon>Pseudomonadota</taxon>
        <taxon>Alphaproteobacteria</taxon>
        <taxon>Rhodospirillales</taxon>
        <taxon>Magnetospirillaceae</taxon>
        <taxon>Paramagnetospirillum</taxon>
    </lineage>
</organism>
<name>Q2W0Z2_PARM1</name>
<dbReference type="RefSeq" id="WP_011386035.1">
    <property type="nucleotide sequence ID" value="NC_007626.1"/>
</dbReference>
<keyword evidence="2" id="KW-1185">Reference proteome</keyword>
<dbReference type="KEGG" id="mag:amb3679"/>
<dbReference type="OrthoDB" id="7594468at2"/>
<dbReference type="Proteomes" id="UP000007058">
    <property type="component" value="Chromosome"/>
</dbReference>
<evidence type="ECO:0000313" key="2">
    <source>
        <dbReference type="Proteomes" id="UP000007058"/>
    </source>
</evidence>
<evidence type="ECO:0000313" key="1">
    <source>
        <dbReference type="EMBL" id="BAE52483.1"/>
    </source>
</evidence>
<dbReference type="HOGENOM" id="CLU_456946_0_0_5"/>
<reference evidence="1 2" key="1">
    <citation type="journal article" date="2005" name="DNA Res.">
        <title>Complete genome sequence of the facultative anaerobic magnetotactic bacterium Magnetospirillum sp. strain AMB-1.</title>
        <authorList>
            <person name="Matsunaga T."/>
            <person name="Okamura Y."/>
            <person name="Fukuda Y."/>
            <person name="Wahyudi A.T."/>
            <person name="Murase Y."/>
            <person name="Takeyama H."/>
        </authorList>
    </citation>
    <scope>NUCLEOTIDE SEQUENCE [LARGE SCALE GENOMIC DNA]</scope>
    <source>
        <strain evidence="2">ATCC 700264 / AMB-1</strain>
    </source>
</reference>
<dbReference type="AlphaFoldDB" id="Q2W0Z2"/>
<accession>Q2W0Z2</accession>
<proteinExistence type="predicted"/>
<dbReference type="InterPro" id="IPR032675">
    <property type="entry name" value="LRR_dom_sf"/>
</dbReference>
<dbReference type="Gene3D" id="3.80.10.10">
    <property type="entry name" value="Ribonuclease Inhibitor"/>
    <property type="match status" value="1"/>
</dbReference>